<evidence type="ECO:0000256" key="3">
    <source>
        <dbReference type="ARBA" id="ARBA00017473"/>
    </source>
</evidence>
<evidence type="ECO:0000259" key="11">
    <source>
        <dbReference type="Pfam" id="PF08544"/>
    </source>
</evidence>
<comment type="caution">
    <text evidence="12">The sequence shown here is derived from an EMBL/GenBank/DDBJ whole genome shotgun (WGS) entry which is preliminary data.</text>
</comment>
<evidence type="ECO:0000256" key="9">
    <source>
        <dbReference type="HAMAP-Rule" id="MF_00061"/>
    </source>
</evidence>
<dbReference type="GO" id="GO:0016114">
    <property type="term" value="P:terpenoid biosynthetic process"/>
    <property type="evidence" value="ECO:0007669"/>
    <property type="project" value="UniProtKB-UniRule"/>
</dbReference>
<dbReference type="UniPathway" id="UPA00056">
    <property type="reaction ID" value="UER00094"/>
</dbReference>
<dbReference type="AlphaFoldDB" id="A0A4Q7PKR5"/>
<dbReference type="SUPFAM" id="SSF55060">
    <property type="entry name" value="GHMP Kinase, C-terminal domain"/>
    <property type="match status" value="1"/>
</dbReference>
<evidence type="ECO:0000256" key="7">
    <source>
        <dbReference type="ARBA" id="ARBA00022840"/>
    </source>
</evidence>
<evidence type="ECO:0000256" key="2">
    <source>
        <dbReference type="ARBA" id="ARBA00012052"/>
    </source>
</evidence>
<evidence type="ECO:0000313" key="13">
    <source>
        <dbReference type="Proteomes" id="UP000292927"/>
    </source>
</evidence>
<keyword evidence="13" id="KW-1185">Reference proteome</keyword>
<dbReference type="EC" id="2.7.1.148" evidence="2 9"/>
<keyword evidence="6 9" id="KW-0418">Kinase</keyword>
<dbReference type="InterPro" id="IPR020568">
    <property type="entry name" value="Ribosomal_Su5_D2-typ_SF"/>
</dbReference>
<evidence type="ECO:0000256" key="5">
    <source>
        <dbReference type="ARBA" id="ARBA00022741"/>
    </source>
</evidence>
<dbReference type="InterPro" id="IPR013750">
    <property type="entry name" value="GHMP_kinase_C_dom"/>
</dbReference>
<reference evidence="12 13" key="1">
    <citation type="submission" date="2019-02" db="EMBL/GenBank/DDBJ databases">
        <title>Genomic Encyclopedia of Type Strains, Phase IV (KMG-IV): sequencing the most valuable type-strain genomes for metagenomic binning, comparative biology and taxonomic classification.</title>
        <authorList>
            <person name="Goeker M."/>
        </authorList>
    </citation>
    <scope>NUCLEOTIDE SEQUENCE [LARGE SCALE GENOMIC DNA]</scope>
    <source>
        <strain evidence="12 13">DSM 29486</strain>
    </source>
</reference>
<feature type="active site" evidence="9">
    <location>
        <position position="138"/>
    </location>
</feature>
<keyword evidence="5 9" id="KW-0547">Nucleotide-binding</keyword>
<feature type="domain" description="GHMP kinase N-terminal" evidence="10">
    <location>
        <begin position="67"/>
        <end position="146"/>
    </location>
</feature>
<dbReference type="GO" id="GO:0019288">
    <property type="term" value="P:isopentenyl diphosphate biosynthetic process, methylerythritol 4-phosphate pathway"/>
    <property type="evidence" value="ECO:0007669"/>
    <property type="project" value="UniProtKB-UniRule"/>
</dbReference>
<dbReference type="HAMAP" id="MF_00061">
    <property type="entry name" value="IspE"/>
    <property type="match status" value="1"/>
</dbReference>
<dbReference type="Proteomes" id="UP000292927">
    <property type="component" value="Unassembled WGS sequence"/>
</dbReference>
<dbReference type="NCBIfam" id="TIGR00154">
    <property type="entry name" value="ispE"/>
    <property type="match status" value="1"/>
</dbReference>
<dbReference type="PANTHER" id="PTHR43527">
    <property type="entry name" value="4-DIPHOSPHOCYTIDYL-2-C-METHYL-D-ERYTHRITOL KINASE, CHLOROPLASTIC"/>
    <property type="match status" value="1"/>
</dbReference>
<dbReference type="InterPro" id="IPR014721">
    <property type="entry name" value="Ribsml_uS5_D2-typ_fold_subgr"/>
</dbReference>
<evidence type="ECO:0000256" key="6">
    <source>
        <dbReference type="ARBA" id="ARBA00022777"/>
    </source>
</evidence>
<dbReference type="RefSeq" id="WP_243647556.1">
    <property type="nucleotide sequence ID" value="NZ_SGXF01000003.1"/>
</dbReference>
<feature type="active site" evidence="9">
    <location>
        <position position="11"/>
    </location>
</feature>
<keyword evidence="4 9" id="KW-0808">Transferase</keyword>
<evidence type="ECO:0000259" key="10">
    <source>
        <dbReference type="Pfam" id="PF00288"/>
    </source>
</evidence>
<feature type="binding site" evidence="9">
    <location>
        <begin position="96"/>
        <end position="106"/>
    </location>
    <ligand>
        <name>ATP</name>
        <dbReference type="ChEBI" id="CHEBI:30616"/>
    </ligand>
</feature>
<keyword evidence="9" id="KW-0414">Isoprene biosynthesis</keyword>
<evidence type="ECO:0000256" key="4">
    <source>
        <dbReference type="ARBA" id="ARBA00022679"/>
    </source>
</evidence>
<keyword evidence="7 9" id="KW-0067">ATP-binding</keyword>
<comment type="catalytic activity">
    <reaction evidence="9">
        <text>4-CDP-2-C-methyl-D-erythritol + ATP = 4-CDP-2-C-methyl-D-erythritol 2-phosphate + ADP + H(+)</text>
        <dbReference type="Rhea" id="RHEA:18437"/>
        <dbReference type="ChEBI" id="CHEBI:15378"/>
        <dbReference type="ChEBI" id="CHEBI:30616"/>
        <dbReference type="ChEBI" id="CHEBI:57823"/>
        <dbReference type="ChEBI" id="CHEBI:57919"/>
        <dbReference type="ChEBI" id="CHEBI:456216"/>
        <dbReference type="EC" id="2.7.1.148"/>
    </reaction>
</comment>
<dbReference type="PIRSF" id="PIRSF010376">
    <property type="entry name" value="IspE"/>
    <property type="match status" value="1"/>
</dbReference>
<dbReference type="NCBIfam" id="NF011202">
    <property type="entry name" value="PRK14608.1"/>
    <property type="match status" value="1"/>
</dbReference>
<proteinExistence type="inferred from homology"/>
<feature type="domain" description="GHMP kinase C-terminal" evidence="11">
    <location>
        <begin position="201"/>
        <end position="269"/>
    </location>
</feature>
<comment type="similarity">
    <text evidence="1 9">Belongs to the GHMP kinase family. IspE subfamily.</text>
</comment>
<accession>A0A4Q7PKR5</accession>
<name>A0A4Q7PKR5_9FIRM</name>
<evidence type="ECO:0000313" key="12">
    <source>
        <dbReference type="EMBL" id="RZT00451.1"/>
    </source>
</evidence>
<organism evidence="12 13">
    <name type="scientific">Cuneatibacter caecimuris</name>
    <dbReference type="NCBI Taxonomy" id="1796618"/>
    <lineage>
        <taxon>Bacteria</taxon>
        <taxon>Bacillati</taxon>
        <taxon>Bacillota</taxon>
        <taxon>Clostridia</taxon>
        <taxon>Lachnospirales</taxon>
        <taxon>Lachnospiraceae</taxon>
        <taxon>Cuneatibacter</taxon>
    </lineage>
</organism>
<evidence type="ECO:0000256" key="1">
    <source>
        <dbReference type="ARBA" id="ARBA00009684"/>
    </source>
</evidence>
<comment type="function">
    <text evidence="9">Catalyzes the phosphorylation of the position 2 hydroxy group of 4-diphosphocytidyl-2C-methyl-D-erythritol.</text>
</comment>
<dbReference type="PANTHER" id="PTHR43527:SF2">
    <property type="entry name" value="4-DIPHOSPHOCYTIDYL-2-C-METHYL-D-ERYTHRITOL KINASE, CHLOROPLASTIC"/>
    <property type="match status" value="1"/>
</dbReference>
<dbReference type="GO" id="GO:0005524">
    <property type="term" value="F:ATP binding"/>
    <property type="evidence" value="ECO:0007669"/>
    <property type="project" value="UniProtKB-UniRule"/>
</dbReference>
<dbReference type="GO" id="GO:0050515">
    <property type="term" value="F:4-(cytidine 5'-diphospho)-2-C-methyl-D-erythritol kinase activity"/>
    <property type="evidence" value="ECO:0007669"/>
    <property type="project" value="UniProtKB-UniRule"/>
</dbReference>
<evidence type="ECO:0000256" key="8">
    <source>
        <dbReference type="ARBA" id="ARBA00032554"/>
    </source>
</evidence>
<dbReference type="InterPro" id="IPR036554">
    <property type="entry name" value="GHMP_kinase_C_sf"/>
</dbReference>
<gene>
    <name evidence="9" type="primary">ispE</name>
    <name evidence="12" type="ORF">EV209_1762</name>
</gene>
<sequence length="295" mass="32414">MKILELRAMAKINLGLDVLRKREDGYHEVRMIMQTVRIFDRLRIQRIRETGIKVRTNLNYLPVDENNLVYRAASLLMKEAGMEEEGILIELEKHIPVAAGMAGGSADAAAALIGVNRLLGLRLSMGELMQRGVRIGADVPYCLMRGTALAEGIGEKLSVLPPCPPCHILVAKPRISVSTKFVYNNLKADEISQHPDIDGQIAALEQGDLRELAKSMGNVLETVTVPAYPVIDKIKKAMLQGGALNAMMSGSGPTVFGIFDDERAGRQCFYRLKGSGLVQQIYLTQPFQNKALQEG</sequence>
<dbReference type="SUPFAM" id="SSF54211">
    <property type="entry name" value="Ribosomal protein S5 domain 2-like"/>
    <property type="match status" value="1"/>
</dbReference>
<dbReference type="Pfam" id="PF08544">
    <property type="entry name" value="GHMP_kinases_C"/>
    <property type="match status" value="1"/>
</dbReference>
<dbReference type="Pfam" id="PF00288">
    <property type="entry name" value="GHMP_kinases_N"/>
    <property type="match status" value="1"/>
</dbReference>
<protein>
    <recommendedName>
        <fullName evidence="3 9">4-diphosphocytidyl-2-C-methyl-D-erythritol kinase</fullName>
        <shortName evidence="9">CMK</shortName>
        <ecNumber evidence="2 9">2.7.1.148</ecNumber>
    </recommendedName>
    <alternativeName>
        <fullName evidence="8 9">4-(cytidine-5'-diphospho)-2-C-methyl-D-erythritol kinase</fullName>
    </alternativeName>
</protein>
<dbReference type="InterPro" id="IPR004424">
    <property type="entry name" value="IspE"/>
</dbReference>
<dbReference type="Gene3D" id="3.30.70.890">
    <property type="entry name" value="GHMP kinase, C-terminal domain"/>
    <property type="match status" value="1"/>
</dbReference>
<dbReference type="Gene3D" id="3.30.230.10">
    <property type="match status" value="1"/>
</dbReference>
<dbReference type="EMBL" id="SGXF01000003">
    <property type="protein sequence ID" value="RZT00451.1"/>
    <property type="molecule type" value="Genomic_DNA"/>
</dbReference>
<dbReference type="InterPro" id="IPR006204">
    <property type="entry name" value="GHMP_kinase_N_dom"/>
</dbReference>
<comment type="pathway">
    <text evidence="9">Isoprenoid biosynthesis; isopentenyl diphosphate biosynthesis via DXP pathway; isopentenyl diphosphate from 1-deoxy-D-xylulose 5-phosphate: step 3/6.</text>
</comment>